<reference evidence="5 6" key="1">
    <citation type="journal article" date="2019" name="Genome Biol. Evol.">
        <title>The Rhododendron genome and chromosomal organization provide insight into shared whole-genome duplications across the heath family (Ericaceae).</title>
        <authorList>
            <person name="Soza V.L."/>
            <person name="Lindsley D."/>
            <person name="Waalkes A."/>
            <person name="Ramage E."/>
            <person name="Patwardhan R.P."/>
            <person name="Burton J.N."/>
            <person name="Adey A."/>
            <person name="Kumar A."/>
            <person name="Qiu R."/>
            <person name="Shendure J."/>
            <person name="Hall B."/>
        </authorList>
    </citation>
    <scope>NUCLEOTIDE SEQUENCE [LARGE SCALE GENOMIC DNA]</scope>
    <source>
        <strain evidence="5">RSF 1966-606</strain>
    </source>
</reference>
<organism evidence="5 6">
    <name type="scientific">Rhododendron williamsianum</name>
    <dbReference type="NCBI Taxonomy" id="262921"/>
    <lineage>
        <taxon>Eukaryota</taxon>
        <taxon>Viridiplantae</taxon>
        <taxon>Streptophyta</taxon>
        <taxon>Embryophyta</taxon>
        <taxon>Tracheophyta</taxon>
        <taxon>Spermatophyta</taxon>
        <taxon>Magnoliopsida</taxon>
        <taxon>eudicotyledons</taxon>
        <taxon>Gunneridae</taxon>
        <taxon>Pentapetalae</taxon>
        <taxon>asterids</taxon>
        <taxon>Ericales</taxon>
        <taxon>Ericaceae</taxon>
        <taxon>Ericoideae</taxon>
        <taxon>Rhodoreae</taxon>
        <taxon>Rhododendron</taxon>
    </lineage>
</organism>
<dbReference type="PANTHER" id="PTHR31218">
    <property type="entry name" value="WAT1-RELATED PROTEIN"/>
    <property type="match status" value="1"/>
</dbReference>
<name>A0A6A4KP88_9ERIC</name>
<dbReference type="Proteomes" id="UP000428333">
    <property type="component" value="Linkage Group LG13"/>
</dbReference>
<dbReference type="GO" id="GO:0016020">
    <property type="term" value="C:membrane"/>
    <property type="evidence" value="ECO:0007669"/>
    <property type="project" value="InterPro"/>
</dbReference>
<feature type="non-terminal residue" evidence="5">
    <location>
        <position position="129"/>
    </location>
</feature>
<keyword evidence="6" id="KW-1185">Reference proteome</keyword>
<evidence type="ECO:0000256" key="1">
    <source>
        <dbReference type="ARBA" id="ARBA00022692"/>
    </source>
</evidence>
<feature type="transmembrane region" description="Helical" evidence="4">
    <location>
        <begin position="43"/>
        <end position="63"/>
    </location>
</feature>
<evidence type="ECO:0000313" key="5">
    <source>
        <dbReference type="EMBL" id="KAE9446942.1"/>
    </source>
</evidence>
<sequence>MLTPALGEEKGYRVPTGQRDGFALCVEKDWSQWRLGWDFKLLMVSYTGIFALGAMFTFMAWCVQMRGPLFVSAFNPLTRLCLWPLLGPWCWTRRYTWEHNMPDVKDSIQQLKAKFFDKGLSEKDLVVLN</sequence>
<dbReference type="GO" id="GO:0022857">
    <property type="term" value="F:transmembrane transporter activity"/>
    <property type="evidence" value="ECO:0007669"/>
    <property type="project" value="InterPro"/>
</dbReference>
<evidence type="ECO:0000256" key="4">
    <source>
        <dbReference type="SAM" id="Phobius"/>
    </source>
</evidence>
<evidence type="ECO:0000313" key="6">
    <source>
        <dbReference type="Proteomes" id="UP000428333"/>
    </source>
</evidence>
<protein>
    <submittedName>
        <fullName evidence="5">Uncharacterized protein</fullName>
    </submittedName>
</protein>
<accession>A0A6A4KP88</accession>
<comment type="caution">
    <text evidence="5">The sequence shown here is derived from an EMBL/GenBank/DDBJ whole genome shotgun (WGS) entry which is preliminary data.</text>
</comment>
<dbReference type="InterPro" id="IPR030184">
    <property type="entry name" value="WAT1-related"/>
</dbReference>
<proteinExistence type="predicted"/>
<keyword evidence="1 4" id="KW-0812">Transmembrane</keyword>
<dbReference type="OrthoDB" id="1728340at2759"/>
<feature type="non-terminal residue" evidence="5">
    <location>
        <position position="1"/>
    </location>
</feature>
<keyword evidence="2 4" id="KW-1133">Transmembrane helix</keyword>
<evidence type="ECO:0000256" key="3">
    <source>
        <dbReference type="ARBA" id="ARBA00023136"/>
    </source>
</evidence>
<dbReference type="EMBL" id="QEFC01003717">
    <property type="protein sequence ID" value="KAE9446942.1"/>
    <property type="molecule type" value="Genomic_DNA"/>
</dbReference>
<keyword evidence="3 4" id="KW-0472">Membrane</keyword>
<gene>
    <name evidence="5" type="ORF">C3L33_21172</name>
</gene>
<dbReference type="AlphaFoldDB" id="A0A6A4KP88"/>
<evidence type="ECO:0000256" key="2">
    <source>
        <dbReference type="ARBA" id="ARBA00022989"/>
    </source>
</evidence>